<reference evidence="2 3" key="1">
    <citation type="submission" date="2020-10" db="EMBL/GenBank/DDBJ databases">
        <title>Complete genome sequence of Paludibaculum fermentans P105T, a facultatively anaerobic acidobacterium capable of dissimilatory Fe(III) reduction.</title>
        <authorList>
            <person name="Dedysh S.N."/>
            <person name="Beletsky A.V."/>
            <person name="Kulichevskaya I.S."/>
            <person name="Mardanov A.V."/>
            <person name="Ravin N.V."/>
        </authorList>
    </citation>
    <scope>NUCLEOTIDE SEQUENCE [LARGE SCALE GENOMIC DNA]</scope>
    <source>
        <strain evidence="2 3">P105</strain>
    </source>
</reference>
<keyword evidence="3" id="KW-1185">Reference proteome</keyword>
<evidence type="ECO:0000256" key="1">
    <source>
        <dbReference type="SAM" id="SignalP"/>
    </source>
</evidence>
<dbReference type="EMBL" id="CP063849">
    <property type="protein sequence ID" value="QOY91387.1"/>
    <property type="molecule type" value="Genomic_DNA"/>
</dbReference>
<proteinExistence type="predicted"/>
<feature type="signal peptide" evidence="1">
    <location>
        <begin position="1"/>
        <end position="22"/>
    </location>
</feature>
<keyword evidence="1" id="KW-0732">Signal</keyword>
<accession>A0A7S7SMK2</accession>
<sequence>MRTSLLLALAAATCLSAQVRFAPDAISVNIDGKPFTTFHYGDNAGKPFLAPLYSASGKIVTRGFPMQMLPGESRDHLHHRGLWFTYDDVNGVKFWENDPTYTKGRIGRVVVRDAKWKDATAKGPGTLTAVMEWRDPDGKVLLNENREMLFYSDPTLRIIDFNITLTAATEVTLGDTKEGAFAIRLAENFTERKGGRMVNSNGQAGMANVWGKRAAWVDYTAEVDGERLGVAIFDHPKNPNSPTYWHARDYGLFSLNPFGQNAFDPAMEERKTKLAPGQKLQLRWRVVIHPGDAESGHVADLFKQYAAR</sequence>
<dbReference type="RefSeq" id="WP_194453041.1">
    <property type="nucleotide sequence ID" value="NZ_CP063849.1"/>
</dbReference>
<protein>
    <submittedName>
        <fullName evidence="2">PmoA family protein</fullName>
    </submittedName>
</protein>
<evidence type="ECO:0000313" key="3">
    <source>
        <dbReference type="Proteomes" id="UP000593892"/>
    </source>
</evidence>
<gene>
    <name evidence="2" type="ORF">IRI77_15980</name>
</gene>
<dbReference type="KEGG" id="pfer:IRI77_15980"/>
<feature type="chain" id="PRO_5033065805" evidence="1">
    <location>
        <begin position="23"/>
        <end position="308"/>
    </location>
</feature>
<organism evidence="2 3">
    <name type="scientific">Paludibaculum fermentans</name>
    <dbReference type="NCBI Taxonomy" id="1473598"/>
    <lineage>
        <taxon>Bacteria</taxon>
        <taxon>Pseudomonadati</taxon>
        <taxon>Acidobacteriota</taxon>
        <taxon>Terriglobia</taxon>
        <taxon>Bryobacterales</taxon>
        <taxon>Bryobacteraceae</taxon>
        <taxon>Paludibaculum</taxon>
    </lineage>
</organism>
<dbReference type="AlphaFoldDB" id="A0A7S7SMK2"/>
<dbReference type="Proteomes" id="UP000593892">
    <property type="component" value="Chromosome"/>
</dbReference>
<name>A0A7S7SMK2_PALFE</name>
<dbReference type="Pfam" id="PF14100">
    <property type="entry name" value="DUF6807"/>
    <property type="match status" value="1"/>
</dbReference>
<dbReference type="InterPro" id="IPR029475">
    <property type="entry name" value="DUF6807"/>
</dbReference>
<evidence type="ECO:0000313" key="2">
    <source>
        <dbReference type="EMBL" id="QOY91387.1"/>
    </source>
</evidence>